<evidence type="ECO:0000256" key="8">
    <source>
        <dbReference type="ARBA" id="ARBA00022723"/>
    </source>
</evidence>
<feature type="transmembrane region" description="Helical" evidence="20">
    <location>
        <begin position="553"/>
        <end position="573"/>
    </location>
</feature>
<protein>
    <submittedName>
        <fullName evidence="22">SLC8A</fullName>
    </submittedName>
</protein>
<dbReference type="EMBL" id="CAJPWZ010002740">
    <property type="protein sequence ID" value="CAG2244535.1"/>
    <property type="molecule type" value="Genomic_DNA"/>
</dbReference>
<dbReference type="PRINTS" id="PR01259">
    <property type="entry name" value="NACAEXCHNGR"/>
</dbReference>
<dbReference type="OrthoDB" id="418484at2759"/>
<dbReference type="Pfam" id="PF03160">
    <property type="entry name" value="Calx-beta"/>
    <property type="match status" value="1"/>
</dbReference>
<keyword evidence="8" id="KW-0479">Metal-binding</keyword>
<organism evidence="22 23">
    <name type="scientific">Mytilus edulis</name>
    <name type="common">Blue mussel</name>
    <dbReference type="NCBI Taxonomy" id="6550"/>
    <lineage>
        <taxon>Eukaryota</taxon>
        <taxon>Metazoa</taxon>
        <taxon>Spiralia</taxon>
        <taxon>Lophotrochozoa</taxon>
        <taxon>Mollusca</taxon>
        <taxon>Bivalvia</taxon>
        <taxon>Autobranchia</taxon>
        <taxon>Pteriomorphia</taxon>
        <taxon>Mytilida</taxon>
        <taxon>Mytiloidea</taxon>
        <taxon>Mytilidae</taxon>
        <taxon>Mytilinae</taxon>
        <taxon>Mytilus</taxon>
    </lineage>
</organism>
<keyword evidence="10" id="KW-0677">Repeat</keyword>
<dbReference type="InterPro" id="IPR004837">
    <property type="entry name" value="NaCa_Exmemb"/>
</dbReference>
<comment type="similarity">
    <text evidence="2">Belongs to the Ca(2+):cation antiporter (CaCA) (TC 2.A.19) family. SLC8 subfamily.</text>
</comment>
<dbReference type="InterPro" id="IPR003644">
    <property type="entry name" value="Calx_beta"/>
</dbReference>
<evidence type="ECO:0000256" key="7">
    <source>
        <dbReference type="ARBA" id="ARBA00022692"/>
    </source>
</evidence>
<evidence type="ECO:0000256" key="4">
    <source>
        <dbReference type="ARBA" id="ARBA00022449"/>
    </source>
</evidence>
<evidence type="ECO:0000256" key="3">
    <source>
        <dbReference type="ARBA" id="ARBA00022448"/>
    </source>
</evidence>
<evidence type="ECO:0000256" key="9">
    <source>
        <dbReference type="ARBA" id="ARBA00022729"/>
    </source>
</evidence>
<accession>A0A8S3UQA1</accession>
<keyword evidence="14" id="KW-0915">Sodium</keyword>
<evidence type="ECO:0000256" key="10">
    <source>
        <dbReference type="ARBA" id="ARBA00022737"/>
    </source>
</evidence>
<comment type="subcellular location">
    <subcellularLocation>
        <location evidence="1">Cell membrane</location>
        <topology evidence="1">Multi-pass membrane protein</topology>
    </subcellularLocation>
</comment>
<evidence type="ECO:0000256" key="11">
    <source>
        <dbReference type="ARBA" id="ARBA00022837"/>
    </source>
</evidence>
<dbReference type="GO" id="GO:0007154">
    <property type="term" value="P:cell communication"/>
    <property type="evidence" value="ECO:0007669"/>
    <property type="project" value="InterPro"/>
</dbReference>
<dbReference type="PANTHER" id="PTHR11878:SF76">
    <property type="entry name" value="CALX-BETA DOMAIN-CONTAINING PROTEIN"/>
    <property type="match status" value="1"/>
</dbReference>
<evidence type="ECO:0000256" key="16">
    <source>
        <dbReference type="ARBA" id="ARBA00023136"/>
    </source>
</evidence>
<keyword evidence="7 20" id="KW-0812">Transmembrane</keyword>
<dbReference type="GO" id="GO:0042383">
    <property type="term" value="C:sarcolemma"/>
    <property type="evidence" value="ECO:0007669"/>
    <property type="project" value="TreeGrafter"/>
</dbReference>
<evidence type="ECO:0000313" key="22">
    <source>
        <dbReference type="EMBL" id="CAG2244535.1"/>
    </source>
</evidence>
<keyword evidence="16 20" id="KW-0472">Membrane</keyword>
<proteinExistence type="inferred from homology"/>
<feature type="transmembrane region" description="Helical" evidence="20">
    <location>
        <begin position="116"/>
        <end position="139"/>
    </location>
</feature>
<evidence type="ECO:0000256" key="20">
    <source>
        <dbReference type="SAM" id="Phobius"/>
    </source>
</evidence>
<keyword evidence="12" id="KW-0112">Calmodulin-binding</keyword>
<evidence type="ECO:0000256" key="5">
    <source>
        <dbReference type="ARBA" id="ARBA00022475"/>
    </source>
</evidence>
<dbReference type="GO" id="GO:0098703">
    <property type="term" value="P:calcium ion import across plasma membrane"/>
    <property type="evidence" value="ECO:0007669"/>
    <property type="project" value="TreeGrafter"/>
</dbReference>
<dbReference type="InterPro" id="IPR038081">
    <property type="entry name" value="CalX-like_sf"/>
</dbReference>
<name>A0A8S3UQA1_MYTED</name>
<evidence type="ECO:0000259" key="21">
    <source>
        <dbReference type="SMART" id="SM00237"/>
    </source>
</evidence>
<feature type="transmembrane region" description="Helical" evidence="20">
    <location>
        <begin position="145"/>
        <end position="165"/>
    </location>
</feature>
<keyword evidence="15" id="KW-0406">Ion transport</keyword>
<evidence type="ECO:0000256" key="19">
    <source>
        <dbReference type="ARBA" id="ARBA00033667"/>
    </source>
</evidence>
<sequence length="653" mass="71740">MGVSIIADIFMQGIEAITGKTQAVKVPDPESETGYTVVDIKVWNGTVANLSLMALGSSAPEILLSIIEVVFNDFKAGALGPGTIVGSAAFNLMCITGVCILSISAGETKRIKKFKVFLVTGVFSLVAYLWLLIILVAITPDYIDVWEAVVTFLFFPLMVLVAYMVDKEFFGKGSVQDSGLEMGEEQNLLEKQKADRQIIQEVLRRLHNKSDVKDKDIALLTAKLMEENKEHSRGWYRINAIRSLTGGAKLTPQMNDRTKELLRTLVACDEMGSQVSLTELSQGGEKAIIEFTAPSTSILECDKRVKIGIARHGNINRRVRYRVETFDGTAVATEDYIEFKQSLVFEPGETMNYIEIDIVDDDIWEEDEEFEKDENFEVRLTGVEGNCEMDKRKTRCVVTIVNDDEFKGFVARVTDLTNANLDSLRMSYTSWGKQFQDAMNVNGGDVENATFIDYILHFFTFGWKVIFSLVPPASILGGWLCFICALIAVGILTAIIGDLANIFGCLIGLKPEVTAITFVALGTSLPDLFASRAAATLERSADNAVGNVTGSNAVNVFMGLGVSWTIAAIYWAAQGKNFEVQAGSLVFSVIIYSICAVVTLGLLIVRRFTGIFGNAELGGPTGPKMACGLFLICLWFFYVLLSSLQSYEYISGI</sequence>
<dbReference type="SMART" id="SM00237">
    <property type="entry name" value="Calx_beta"/>
    <property type="match status" value="1"/>
</dbReference>
<feature type="transmembrane region" description="Helical" evidence="20">
    <location>
        <begin position="585"/>
        <end position="605"/>
    </location>
</feature>
<evidence type="ECO:0000313" key="23">
    <source>
        <dbReference type="Proteomes" id="UP000683360"/>
    </source>
</evidence>
<evidence type="ECO:0000256" key="12">
    <source>
        <dbReference type="ARBA" id="ARBA00022860"/>
    </source>
</evidence>
<comment type="catalytic activity">
    <reaction evidence="19">
        <text>Ca(2+)(in) + 3 Na(+)(out) = Ca(2+)(out) + 3 Na(+)(in)</text>
        <dbReference type="Rhea" id="RHEA:69955"/>
        <dbReference type="ChEBI" id="CHEBI:29101"/>
        <dbReference type="ChEBI" id="CHEBI:29108"/>
    </reaction>
</comment>
<dbReference type="Proteomes" id="UP000683360">
    <property type="component" value="Unassembled WGS sequence"/>
</dbReference>
<dbReference type="PANTHER" id="PTHR11878">
    <property type="entry name" value="SODIUM/CALCIUM EXCHANGER"/>
    <property type="match status" value="1"/>
</dbReference>
<dbReference type="Pfam" id="PF01699">
    <property type="entry name" value="Na_Ca_ex"/>
    <property type="match status" value="2"/>
</dbReference>
<evidence type="ECO:0000256" key="1">
    <source>
        <dbReference type="ARBA" id="ARBA00004651"/>
    </source>
</evidence>
<dbReference type="SUPFAM" id="SSF141072">
    <property type="entry name" value="CalX-like"/>
    <property type="match status" value="1"/>
</dbReference>
<feature type="transmembrane region" description="Helical" evidence="20">
    <location>
        <begin position="84"/>
        <end position="104"/>
    </location>
</feature>
<keyword evidence="6" id="KW-0109">Calcium transport</keyword>
<dbReference type="Gene3D" id="1.20.1420.30">
    <property type="entry name" value="NCX, central ion-binding region"/>
    <property type="match status" value="2"/>
</dbReference>
<reference evidence="22" key="1">
    <citation type="submission" date="2021-03" db="EMBL/GenBank/DDBJ databases">
        <authorList>
            <person name="Bekaert M."/>
        </authorList>
    </citation>
    <scope>NUCLEOTIDE SEQUENCE</scope>
</reference>
<dbReference type="GO" id="GO:0030424">
    <property type="term" value="C:axon"/>
    <property type="evidence" value="ECO:0007669"/>
    <property type="project" value="TreeGrafter"/>
</dbReference>
<gene>
    <name evidence="22" type="ORF">MEDL_56638</name>
</gene>
<keyword evidence="3" id="KW-0813">Transport</keyword>
<dbReference type="InterPro" id="IPR044880">
    <property type="entry name" value="NCX_ion-bd_dom_sf"/>
</dbReference>
<evidence type="ECO:0000256" key="6">
    <source>
        <dbReference type="ARBA" id="ARBA00022568"/>
    </source>
</evidence>
<keyword evidence="13 20" id="KW-1133">Transmembrane helix</keyword>
<dbReference type="GO" id="GO:0098794">
    <property type="term" value="C:postsynapse"/>
    <property type="evidence" value="ECO:0007669"/>
    <property type="project" value="TreeGrafter"/>
</dbReference>
<evidence type="ECO:0000256" key="18">
    <source>
        <dbReference type="ARBA" id="ARBA00023201"/>
    </source>
</evidence>
<feature type="transmembrane region" description="Helical" evidence="20">
    <location>
        <begin position="476"/>
        <end position="500"/>
    </location>
</feature>
<keyword evidence="17" id="KW-0325">Glycoprotein</keyword>
<dbReference type="GO" id="GO:0005432">
    <property type="term" value="F:calcium:sodium antiporter activity"/>
    <property type="evidence" value="ECO:0007669"/>
    <property type="project" value="InterPro"/>
</dbReference>
<feature type="domain" description="Calx-beta" evidence="21">
    <location>
        <begin position="275"/>
        <end position="381"/>
    </location>
</feature>
<dbReference type="AlphaFoldDB" id="A0A8S3UQA1"/>
<keyword evidence="5" id="KW-1003">Cell membrane</keyword>
<keyword evidence="11" id="KW-0106">Calcium</keyword>
<evidence type="ECO:0000256" key="13">
    <source>
        <dbReference type="ARBA" id="ARBA00022989"/>
    </source>
</evidence>
<evidence type="ECO:0000256" key="17">
    <source>
        <dbReference type="ARBA" id="ARBA00023180"/>
    </source>
</evidence>
<keyword evidence="9" id="KW-0732">Signal</keyword>
<dbReference type="InterPro" id="IPR004836">
    <property type="entry name" value="Na_Ca_Ex"/>
</dbReference>
<evidence type="ECO:0000256" key="14">
    <source>
        <dbReference type="ARBA" id="ARBA00023053"/>
    </source>
</evidence>
<comment type="caution">
    <text evidence="22">The sequence shown here is derived from an EMBL/GenBank/DDBJ whole genome shotgun (WGS) entry which is preliminary data.</text>
</comment>
<dbReference type="Gene3D" id="2.60.40.2030">
    <property type="match status" value="1"/>
</dbReference>
<keyword evidence="18" id="KW-0739">Sodium transport</keyword>
<dbReference type="InterPro" id="IPR051171">
    <property type="entry name" value="CaCA"/>
</dbReference>
<keyword evidence="23" id="KW-1185">Reference proteome</keyword>
<dbReference type="GO" id="GO:0005516">
    <property type="term" value="F:calmodulin binding"/>
    <property type="evidence" value="ECO:0007669"/>
    <property type="project" value="UniProtKB-KW"/>
</dbReference>
<evidence type="ECO:0000256" key="2">
    <source>
        <dbReference type="ARBA" id="ARBA00007489"/>
    </source>
</evidence>
<evidence type="ECO:0000256" key="15">
    <source>
        <dbReference type="ARBA" id="ARBA00023065"/>
    </source>
</evidence>
<dbReference type="GO" id="GO:0046872">
    <property type="term" value="F:metal ion binding"/>
    <property type="evidence" value="ECO:0007669"/>
    <property type="project" value="UniProtKB-KW"/>
</dbReference>
<keyword evidence="4" id="KW-0050">Antiport</keyword>
<feature type="transmembrane region" description="Helical" evidence="20">
    <location>
        <begin position="626"/>
        <end position="647"/>
    </location>
</feature>